<name>A0A644VTQ6_9ZZZZ</name>
<dbReference type="Pfam" id="PF13240">
    <property type="entry name" value="Zn_Ribbon_1"/>
    <property type="match status" value="1"/>
</dbReference>
<feature type="domain" description="Zinc-ribbon" evidence="1">
    <location>
        <begin position="97"/>
        <end position="119"/>
    </location>
</feature>
<evidence type="ECO:0000259" key="1">
    <source>
        <dbReference type="Pfam" id="PF13240"/>
    </source>
</evidence>
<dbReference type="EMBL" id="VSSQ01000402">
    <property type="protein sequence ID" value="MPL93773.1"/>
    <property type="molecule type" value="Genomic_DNA"/>
</dbReference>
<accession>A0A644VTQ6</accession>
<protein>
    <recommendedName>
        <fullName evidence="1">Zinc-ribbon domain-containing protein</fullName>
    </recommendedName>
</protein>
<evidence type="ECO:0000313" key="2">
    <source>
        <dbReference type="EMBL" id="MPL93773.1"/>
    </source>
</evidence>
<sequence>MGAFIDSLKTSAKVGADEVKKSMRTSQLQSEISQLEKKQNDIYASIGRMAVEAEGLEKFGDVGTELAGLQEEAAAKRAELNELKPPAEGPADGGGGFCKNCGTKYTQGTKFCSSCGAKLT</sequence>
<organism evidence="2">
    <name type="scientific">bioreactor metagenome</name>
    <dbReference type="NCBI Taxonomy" id="1076179"/>
    <lineage>
        <taxon>unclassified sequences</taxon>
        <taxon>metagenomes</taxon>
        <taxon>ecological metagenomes</taxon>
    </lineage>
</organism>
<gene>
    <name evidence="2" type="ORF">SDC9_39920</name>
</gene>
<proteinExistence type="predicted"/>
<dbReference type="InterPro" id="IPR026870">
    <property type="entry name" value="Zinc_ribbon_dom"/>
</dbReference>
<comment type="caution">
    <text evidence="2">The sequence shown here is derived from an EMBL/GenBank/DDBJ whole genome shotgun (WGS) entry which is preliminary data.</text>
</comment>
<reference evidence="2" key="1">
    <citation type="submission" date="2019-08" db="EMBL/GenBank/DDBJ databases">
        <authorList>
            <person name="Kucharzyk K."/>
            <person name="Murdoch R.W."/>
            <person name="Higgins S."/>
            <person name="Loffler F."/>
        </authorList>
    </citation>
    <scope>NUCLEOTIDE SEQUENCE</scope>
</reference>
<dbReference type="AlphaFoldDB" id="A0A644VTQ6"/>